<keyword evidence="1" id="KW-0812">Transmembrane</keyword>
<dbReference type="RefSeq" id="WP_224793237.1">
    <property type="nucleotide sequence ID" value="NZ_CABVJG010000005.1"/>
</dbReference>
<evidence type="ECO:0008006" key="4">
    <source>
        <dbReference type="Google" id="ProtNLM"/>
    </source>
</evidence>
<dbReference type="PANTHER" id="PTHR11102">
    <property type="entry name" value="SEL-1-LIKE PROTEIN"/>
    <property type="match status" value="1"/>
</dbReference>
<evidence type="ECO:0000313" key="2">
    <source>
        <dbReference type="EMBL" id="VVP96860.1"/>
    </source>
</evidence>
<evidence type="ECO:0000256" key="1">
    <source>
        <dbReference type="SAM" id="Phobius"/>
    </source>
</evidence>
<dbReference type="Proteomes" id="UP000412311">
    <property type="component" value="Unassembled WGS sequence"/>
</dbReference>
<keyword evidence="1" id="KW-1133">Transmembrane helix</keyword>
<dbReference type="Gene3D" id="1.25.40.10">
    <property type="entry name" value="Tetratricopeptide repeat domain"/>
    <property type="match status" value="1"/>
</dbReference>
<accession>A0A5E7TF18</accession>
<dbReference type="EMBL" id="CABVJG010000005">
    <property type="protein sequence ID" value="VVP96860.1"/>
    <property type="molecule type" value="Genomic_DNA"/>
</dbReference>
<evidence type="ECO:0000313" key="3">
    <source>
        <dbReference type="Proteomes" id="UP000412311"/>
    </source>
</evidence>
<organism evidence="2 3">
    <name type="scientific">Pseudomonas fluorescens</name>
    <dbReference type="NCBI Taxonomy" id="294"/>
    <lineage>
        <taxon>Bacteria</taxon>
        <taxon>Pseudomonadati</taxon>
        <taxon>Pseudomonadota</taxon>
        <taxon>Gammaproteobacteria</taxon>
        <taxon>Pseudomonadales</taxon>
        <taxon>Pseudomonadaceae</taxon>
        <taxon>Pseudomonas</taxon>
    </lineage>
</organism>
<dbReference type="AlphaFoldDB" id="A0A5E7TF18"/>
<proteinExistence type="predicted"/>
<name>A0A5E7TF18_PSEFL</name>
<feature type="transmembrane region" description="Helical" evidence="1">
    <location>
        <begin position="12"/>
        <end position="34"/>
    </location>
</feature>
<keyword evidence="1" id="KW-0472">Membrane</keyword>
<protein>
    <recommendedName>
        <fullName evidence="4">Sel1 repeat family protein</fullName>
    </recommendedName>
</protein>
<dbReference type="InterPro" id="IPR050767">
    <property type="entry name" value="Sel1_AlgK"/>
</dbReference>
<dbReference type="SUPFAM" id="SSF81901">
    <property type="entry name" value="HCP-like"/>
    <property type="match status" value="2"/>
</dbReference>
<sequence>MTKHFYSAKGTRLTRILCIGYFIFFTSFIFPSYASVQLSTQQQVAKLQGIKLFNQHKKAERELRIAAEAGDTEAQFYLAEELRQQTTVLNAEALQWYEAAATQGDYYAMFKLATTSEDSCSVINQCPPGSKKPSEWLDLLIKTATPRAISGDAEAMAILYNATAELTWLEKSAAAGYAPSQWLLANRYAEGEGTFLLPWKRKNAEEELLKSASESGYPPAMIEYISILFQRNDLESVRYWWEVAAKTGYQAAVASYGAYLSHTPDKVGYTIDLVKGYALVSLLKELDGGGNIQAYVDGKLPQIAEKMTPAQIEEAKKYAIEWKATHPPLSFFPEKIGF</sequence>
<dbReference type="InterPro" id="IPR011990">
    <property type="entry name" value="TPR-like_helical_dom_sf"/>
</dbReference>
<reference evidence="2 3" key="1">
    <citation type="submission" date="2019-09" db="EMBL/GenBank/DDBJ databases">
        <authorList>
            <person name="Chandra G."/>
            <person name="Truman W A."/>
        </authorList>
    </citation>
    <scope>NUCLEOTIDE SEQUENCE [LARGE SCALE GENOMIC DNA]</scope>
    <source>
        <strain evidence="2">PS925</strain>
    </source>
</reference>
<gene>
    <name evidence="2" type="ORF">PS925_01921</name>
</gene>
<dbReference type="PANTHER" id="PTHR11102:SF160">
    <property type="entry name" value="ERAD-ASSOCIATED E3 UBIQUITIN-PROTEIN LIGASE COMPONENT HRD3"/>
    <property type="match status" value="1"/>
</dbReference>